<dbReference type="Proteomes" id="UP001275932">
    <property type="component" value="Unassembled WGS sequence"/>
</dbReference>
<organism evidence="1 2">
    <name type="scientific">Intestinicryptomonas porci</name>
    <dbReference type="NCBI Taxonomy" id="2926320"/>
    <lineage>
        <taxon>Bacteria</taxon>
        <taxon>Pseudomonadati</taxon>
        <taxon>Verrucomicrobiota</taxon>
        <taxon>Opitutia</taxon>
        <taxon>Opitutales</taxon>
        <taxon>Intestinicryptomonaceae</taxon>
        <taxon>Intestinicryptomonas</taxon>
    </lineage>
</organism>
<dbReference type="RefSeq" id="WP_370397655.1">
    <property type="nucleotide sequence ID" value="NZ_JALBUT010000010.1"/>
</dbReference>
<gene>
    <name evidence="1" type="ORF">MOX91_08455</name>
</gene>
<evidence type="ECO:0000313" key="1">
    <source>
        <dbReference type="EMBL" id="MDX8416200.1"/>
    </source>
</evidence>
<accession>A0ABU4WKX6</accession>
<comment type="caution">
    <text evidence="1">The sequence shown here is derived from an EMBL/GenBank/DDBJ whole genome shotgun (WGS) entry which is preliminary data.</text>
</comment>
<proteinExistence type="predicted"/>
<reference evidence="1 2" key="1">
    <citation type="submission" date="2022-03" db="EMBL/GenBank/DDBJ databases">
        <title>Novel taxa within the pig intestine.</title>
        <authorList>
            <person name="Wylensek D."/>
            <person name="Bishof K."/>
            <person name="Afrizal A."/>
            <person name="Clavel T."/>
        </authorList>
    </citation>
    <scope>NUCLEOTIDE SEQUENCE [LARGE SCALE GENOMIC DNA]</scope>
    <source>
        <strain evidence="1 2">CLA-KB-P66</strain>
    </source>
</reference>
<evidence type="ECO:0000313" key="2">
    <source>
        <dbReference type="Proteomes" id="UP001275932"/>
    </source>
</evidence>
<keyword evidence="2" id="KW-1185">Reference proteome</keyword>
<sequence>MKIKLHDGVYAEIKSIKIVFDLVDDSGAAIENEDVKQSPNSVAEISGDNLDGVEIPRSILVSSVFAGE</sequence>
<name>A0ABU4WKX6_9BACT</name>
<protein>
    <submittedName>
        <fullName evidence="1">Uncharacterized protein</fullName>
    </submittedName>
</protein>
<dbReference type="EMBL" id="JALBUT010000010">
    <property type="protein sequence ID" value="MDX8416200.1"/>
    <property type="molecule type" value="Genomic_DNA"/>
</dbReference>